<evidence type="ECO:0000313" key="3">
    <source>
        <dbReference type="Proteomes" id="UP000176923"/>
    </source>
</evidence>
<dbReference type="InterPro" id="IPR008963">
    <property type="entry name" value="Purple_acid_Pase-like_N"/>
</dbReference>
<proteinExistence type="predicted"/>
<feature type="transmembrane region" description="Helical" evidence="1">
    <location>
        <begin position="12"/>
        <end position="30"/>
    </location>
</feature>
<dbReference type="Proteomes" id="UP000176923">
    <property type="component" value="Unassembled WGS sequence"/>
</dbReference>
<dbReference type="SUPFAM" id="SSF49363">
    <property type="entry name" value="Purple acid phosphatase, N-terminal domain"/>
    <property type="match status" value="1"/>
</dbReference>
<evidence type="ECO:0000313" key="2">
    <source>
        <dbReference type="EMBL" id="OGG15532.1"/>
    </source>
</evidence>
<dbReference type="EMBL" id="MFJL01000023">
    <property type="protein sequence ID" value="OGG15532.1"/>
    <property type="molecule type" value="Genomic_DNA"/>
</dbReference>
<accession>A0A1F5ZTT9</accession>
<organism evidence="2 3">
    <name type="scientific">Candidatus Gottesmanbacteria bacterium RIFCSPHIGHO2_02_FULL_39_11</name>
    <dbReference type="NCBI Taxonomy" id="1798382"/>
    <lineage>
        <taxon>Bacteria</taxon>
        <taxon>Candidatus Gottesmaniibacteriota</taxon>
    </lineage>
</organism>
<protein>
    <submittedName>
        <fullName evidence="2">Uncharacterized protein</fullName>
    </submittedName>
</protein>
<dbReference type="STRING" id="1798382.A3D77_05820"/>
<keyword evidence="1" id="KW-0472">Membrane</keyword>
<dbReference type="AlphaFoldDB" id="A0A1F5ZTT9"/>
<dbReference type="PROSITE" id="PS00018">
    <property type="entry name" value="EF_HAND_1"/>
    <property type="match status" value="1"/>
</dbReference>
<keyword evidence="1" id="KW-1133">Transmembrane helix</keyword>
<dbReference type="InterPro" id="IPR018247">
    <property type="entry name" value="EF_Hand_1_Ca_BS"/>
</dbReference>
<gene>
    <name evidence="2" type="ORF">A3D77_05820</name>
</gene>
<dbReference type="GO" id="GO:0046872">
    <property type="term" value="F:metal ion binding"/>
    <property type="evidence" value="ECO:0007669"/>
    <property type="project" value="InterPro"/>
</dbReference>
<keyword evidence="1" id="KW-0812">Transmembrane</keyword>
<comment type="caution">
    <text evidence="2">The sequence shown here is derived from an EMBL/GenBank/DDBJ whole genome shotgun (WGS) entry which is preliminary data.</text>
</comment>
<sequence length="216" mass="23199">MSLTTFQPKAKIGILLFILVAGFSTTAYFGRDIVLNYFAKATTCAVKDLKIESIASRSADISFTSDDAIQSRVEYGTSPENLTFSIPETAATTNHKLTIPSLASGKDYYFVVSVGVPGKLPGTTDTVRCDSLGQTCTSDSCKPWQFKTEKGQTESVSPSRAIEPTSSLSAFCQKIRSYIGKTSESASWSAGIKQYDIDANGVINGLDIIKCPKTGK</sequence>
<dbReference type="GO" id="GO:0003993">
    <property type="term" value="F:acid phosphatase activity"/>
    <property type="evidence" value="ECO:0007669"/>
    <property type="project" value="InterPro"/>
</dbReference>
<reference evidence="2 3" key="1">
    <citation type="journal article" date="2016" name="Nat. Commun.">
        <title>Thousands of microbial genomes shed light on interconnected biogeochemical processes in an aquifer system.</title>
        <authorList>
            <person name="Anantharaman K."/>
            <person name="Brown C.T."/>
            <person name="Hug L.A."/>
            <person name="Sharon I."/>
            <person name="Castelle C.J."/>
            <person name="Probst A.J."/>
            <person name="Thomas B.C."/>
            <person name="Singh A."/>
            <person name="Wilkins M.J."/>
            <person name="Karaoz U."/>
            <person name="Brodie E.L."/>
            <person name="Williams K.H."/>
            <person name="Hubbard S.S."/>
            <person name="Banfield J.F."/>
        </authorList>
    </citation>
    <scope>NUCLEOTIDE SEQUENCE [LARGE SCALE GENOMIC DNA]</scope>
</reference>
<name>A0A1F5ZTT9_9BACT</name>
<evidence type="ECO:0000256" key="1">
    <source>
        <dbReference type="SAM" id="Phobius"/>
    </source>
</evidence>